<dbReference type="PANTHER" id="PTHR15491:SF9">
    <property type="entry name" value="CIP1-INTERACTING ZINC FINGER PROTEIN"/>
    <property type="match status" value="1"/>
</dbReference>
<dbReference type="GO" id="GO:0003676">
    <property type="term" value="F:nucleic acid binding"/>
    <property type="evidence" value="ECO:0007669"/>
    <property type="project" value="InterPro"/>
</dbReference>
<reference evidence="8" key="1">
    <citation type="submission" date="2009-12" db="EMBL/GenBank/DDBJ databases">
        <title>The Genome Sequence of Anolis carolinensis (Green Anole Lizard).</title>
        <authorList>
            <consortium name="The Genome Sequencing Platform"/>
            <person name="Di Palma F."/>
            <person name="Alfoldi J."/>
            <person name="Heiman D."/>
            <person name="Young S."/>
            <person name="Grabherr M."/>
            <person name="Johnson J."/>
            <person name="Lander E.S."/>
            <person name="Lindblad-Toh K."/>
        </authorList>
    </citation>
    <scope>NUCLEOTIDE SEQUENCE [LARGE SCALE GENOMIC DNA]</scope>
    <source>
        <strain evidence="8">JBL SC #1</strain>
    </source>
</reference>
<dbReference type="SUPFAM" id="SSF57667">
    <property type="entry name" value="beta-beta-alpha zinc fingers"/>
    <property type="match status" value="2"/>
</dbReference>
<dbReference type="SMART" id="SM00451">
    <property type="entry name" value="ZnF_U1"/>
    <property type="match status" value="3"/>
</dbReference>
<dbReference type="GO" id="GO:0030332">
    <property type="term" value="F:cyclin binding"/>
    <property type="evidence" value="ECO:0007669"/>
    <property type="project" value="Ensembl"/>
</dbReference>
<evidence type="ECO:0000259" key="7">
    <source>
        <dbReference type="PROSITE" id="PS50171"/>
    </source>
</evidence>
<dbReference type="Bgee" id="ENSACAG00000006948">
    <property type="expression patterns" value="Expressed in ovary and 11 other cell types or tissues"/>
</dbReference>
<dbReference type="STRING" id="28377.ENSACAP00000006836"/>
<reference evidence="8" key="3">
    <citation type="submission" date="2025-09" db="UniProtKB">
        <authorList>
            <consortium name="Ensembl"/>
        </authorList>
    </citation>
    <scope>IDENTIFICATION</scope>
</reference>
<keyword evidence="9" id="KW-1185">Reference proteome</keyword>
<dbReference type="GO" id="GO:0008270">
    <property type="term" value="F:zinc ion binding"/>
    <property type="evidence" value="ECO:0007669"/>
    <property type="project" value="UniProtKB-KW"/>
</dbReference>
<dbReference type="GO" id="GO:0005634">
    <property type="term" value="C:nucleus"/>
    <property type="evidence" value="ECO:0000318"/>
    <property type="project" value="GO_Central"/>
</dbReference>
<dbReference type="Gene3D" id="3.30.160.60">
    <property type="entry name" value="Classic Zinc Finger"/>
    <property type="match status" value="2"/>
</dbReference>
<feature type="region of interest" description="Disordered" evidence="6">
    <location>
        <begin position="626"/>
        <end position="699"/>
    </location>
</feature>
<dbReference type="OrthoDB" id="6378952at2759"/>
<dbReference type="InterPro" id="IPR036236">
    <property type="entry name" value="Znf_C2H2_sf"/>
</dbReference>
<dbReference type="GO" id="GO:0060816">
    <property type="term" value="P:random inactivation of X chromosome"/>
    <property type="evidence" value="ECO:0007669"/>
    <property type="project" value="Ensembl"/>
</dbReference>
<comment type="subcellular location">
    <subcellularLocation>
        <location evidence="1">Nucleus</location>
    </subcellularLocation>
</comment>
<reference evidence="8" key="2">
    <citation type="submission" date="2025-08" db="UniProtKB">
        <authorList>
            <consortium name="Ensembl"/>
        </authorList>
    </citation>
    <scope>IDENTIFICATION</scope>
</reference>
<dbReference type="GO" id="GO:0005886">
    <property type="term" value="C:plasma membrane"/>
    <property type="evidence" value="ECO:0007669"/>
    <property type="project" value="Ensembl"/>
</dbReference>
<dbReference type="PROSITE" id="PS50171">
    <property type="entry name" value="ZF_MATRIN"/>
    <property type="match status" value="1"/>
</dbReference>
<dbReference type="InterPro" id="IPR056345">
    <property type="entry name" value="Znf-C2H2_CIZ1"/>
</dbReference>
<dbReference type="GO" id="GO:0005654">
    <property type="term" value="C:nucleoplasm"/>
    <property type="evidence" value="ECO:0007669"/>
    <property type="project" value="Ensembl"/>
</dbReference>
<dbReference type="GO" id="GO:0032298">
    <property type="term" value="P:positive regulation of DNA-templated DNA replication initiation"/>
    <property type="evidence" value="ECO:0007669"/>
    <property type="project" value="Ensembl"/>
</dbReference>
<sequence>MFPQQQQQQLQQHLLQLQQLLQPPPPPPSRGVTPSPQQQMLNMRATGQASLLSANPMLQRALLIQQMQGSLRGFNMAAAPVLQQFFPQATRHSLLGPPPVGVSLKPTRLAFPSLPFQWQNRTFRKDFPRNPERKREADSSSSSTHGQGADEAGPHPDVSDHKTDPKQPLDQSCPQSSEILAESSPDGEPAGKRLKSNGEELLVEETACLLQAEDPNTESHLEEGDNVKAALAGDALEEKNFVEELKTSEVVSSSGSLKVTIQQSSESRAISTTALKPTHWTSEMGTAETSPESAVKFYCYICKTDCSNQQNFQAHMAGVQHQQRLQDIQQSNVCFVSLLPVMKEQNPLIKTDGDSQQRWCNTCQAHFIGDLIKHRRTQEHKLAKRSLRPLCTVCSRHFKTPRKFVEHMKSVEHKQKAKEVRLGEKEHSGPEDSEELITVDAIGCFEEDDDDEEEEEGEETGVGEELENEELLPKEIGLKEMLPEDICGNERYCPNTVYGRDFLVPVAGFLCKLCHKFYHHDSAGRFSHCKSLMHFENLQRYKAMRLQAASLLVKDASHNRQSAAVAKTEAASPIKEATIQAETCVASRAEPGFANISPGRDGEDTHGITPTVEVADDGRISLAGAVSTKADASGQCGLQTEPCGDASPKADEADAGNDDDDDDCLEDQDQGNESELSFPDDEDEDSDSGIRRSARRQAR</sequence>
<feature type="region of interest" description="Disordered" evidence="6">
    <location>
        <begin position="122"/>
        <end position="194"/>
    </location>
</feature>
<dbReference type="InterPro" id="IPR003604">
    <property type="entry name" value="Matrin/U1-like-C_Znf_C2H2"/>
</dbReference>
<keyword evidence="4" id="KW-0862">Zinc</keyword>
<evidence type="ECO:0000256" key="3">
    <source>
        <dbReference type="ARBA" id="ARBA00022771"/>
    </source>
</evidence>
<keyword evidence="3" id="KW-0863">Zinc-finger</keyword>
<dbReference type="PROSITE" id="PS00028">
    <property type="entry name" value="ZINC_FINGER_C2H2_1"/>
    <property type="match status" value="1"/>
</dbReference>
<organism evidence="8 9">
    <name type="scientific">Anolis carolinensis</name>
    <name type="common">Green anole</name>
    <name type="synonym">American chameleon</name>
    <dbReference type="NCBI Taxonomy" id="28377"/>
    <lineage>
        <taxon>Eukaryota</taxon>
        <taxon>Metazoa</taxon>
        <taxon>Chordata</taxon>
        <taxon>Craniata</taxon>
        <taxon>Vertebrata</taxon>
        <taxon>Euteleostomi</taxon>
        <taxon>Lepidosauria</taxon>
        <taxon>Squamata</taxon>
        <taxon>Bifurcata</taxon>
        <taxon>Unidentata</taxon>
        <taxon>Episquamata</taxon>
        <taxon>Toxicofera</taxon>
        <taxon>Iguania</taxon>
        <taxon>Dactyloidae</taxon>
        <taxon>Anolis</taxon>
    </lineage>
</organism>
<feature type="compositionally biased region" description="Basic and acidic residues" evidence="6">
    <location>
        <begin position="123"/>
        <end position="138"/>
    </location>
</feature>
<protein>
    <submittedName>
        <fullName evidence="8">CDKN1A interacting zinc finger protein 1</fullName>
    </submittedName>
</protein>
<feature type="compositionally biased region" description="Basic and acidic residues" evidence="6">
    <location>
        <begin position="152"/>
        <end position="167"/>
    </location>
</feature>
<dbReference type="InterPro" id="IPR000690">
    <property type="entry name" value="Matrin/U1-C_Znf_C2H2"/>
</dbReference>
<gene>
    <name evidence="8" type="primary">CIZ1</name>
</gene>
<evidence type="ECO:0000256" key="6">
    <source>
        <dbReference type="SAM" id="MobiDB-lite"/>
    </source>
</evidence>
<keyword evidence="2" id="KW-0479">Metal-binding</keyword>
<dbReference type="eggNOG" id="ENOG502RYYN">
    <property type="taxonomic scope" value="Eukaryota"/>
</dbReference>
<evidence type="ECO:0000256" key="5">
    <source>
        <dbReference type="ARBA" id="ARBA00023242"/>
    </source>
</evidence>
<dbReference type="Ensembl" id="ENSACAT00000006986.4">
    <property type="protein sequence ID" value="ENSACAP00000006836.3"/>
    <property type="gene ID" value="ENSACAG00000006948.4"/>
</dbReference>
<evidence type="ECO:0000256" key="2">
    <source>
        <dbReference type="ARBA" id="ARBA00022723"/>
    </source>
</evidence>
<name>H9GC61_ANOCA</name>
<keyword evidence="5" id="KW-0539">Nucleus</keyword>
<evidence type="ECO:0000256" key="1">
    <source>
        <dbReference type="ARBA" id="ARBA00004123"/>
    </source>
</evidence>
<dbReference type="PANTHER" id="PTHR15491">
    <property type="match status" value="1"/>
</dbReference>
<dbReference type="InterPro" id="IPR026811">
    <property type="entry name" value="CIZ1"/>
</dbReference>
<dbReference type="GeneTree" id="ENSGT00440000039084"/>
<dbReference type="Proteomes" id="UP000001646">
    <property type="component" value="Unplaced"/>
</dbReference>
<feature type="region of interest" description="Disordered" evidence="6">
    <location>
        <begin position="448"/>
        <end position="470"/>
    </location>
</feature>
<dbReference type="Pfam" id="PF23330">
    <property type="entry name" value="zf-C2H2_14"/>
    <property type="match status" value="1"/>
</dbReference>
<dbReference type="SMART" id="SM00355">
    <property type="entry name" value="ZnF_C2H2"/>
    <property type="match status" value="2"/>
</dbReference>
<feature type="compositionally biased region" description="Acidic residues" evidence="6">
    <location>
        <begin position="653"/>
        <end position="687"/>
    </location>
</feature>
<evidence type="ECO:0000256" key="4">
    <source>
        <dbReference type="ARBA" id="ARBA00022833"/>
    </source>
</evidence>
<feature type="domain" description="Matrin-type" evidence="7">
    <location>
        <begin position="509"/>
        <end position="540"/>
    </location>
</feature>
<dbReference type="InParanoid" id="H9GC61"/>
<dbReference type="AlphaFoldDB" id="H9GC61"/>
<dbReference type="InterPro" id="IPR013087">
    <property type="entry name" value="Znf_C2H2_type"/>
</dbReference>
<accession>H9GC61</accession>
<evidence type="ECO:0000313" key="9">
    <source>
        <dbReference type="Proteomes" id="UP000001646"/>
    </source>
</evidence>
<dbReference type="GO" id="GO:0051457">
    <property type="term" value="P:maintenance of protein location in nucleus"/>
    <property type="evidence" value="ECO:0007669"/>
    <property type="project" value="Ensembl"/>
</dbReference>
<feature type="compositionally biased region" description="Polar residues" evidence="6">
    <location>
        <begin position="169"/>
        <end position="178"/>
    </location>
</feature>
<evidence type="ECO:0000313" key="8">
    <source>
        <dbReference type="Ensembl" id="ENSACAP00000006836.3"/>
    </source>
</evidence>
<dbReference type="HOGENOM" id="CLU_018344_0_0_1"/>
<dbReference type="KEGG" id="acs:103281385"/>
<proteinExistence type="predicted"/>